<protein>
    <recommendedName>
        <fullName evidence="2">Rad51-like C-terminal domain-containing protein</fullName>
    </recommendedName>
</protein>
<gene>
    <name evidence="3" type="ORF">HJC23_012616</name>
</gene>
<proteinExistence type="predicted"/>
<evidence type="ECO:0000256" key="1">
    <source>
        <dbReference type="SAM" id="MobiDB-lite"/>
    </source>
</evidence>
<comment type="caution">
    <text evidence="3">The sequence shown here is derived from an EMBL/GenBank/DDBJ whole genome shotgun (WGS) entry which is preliminary data.</text>
</comment>
<dbReference type="AlphaFoldDB" id="A0ABD3QNK3"/>
<feature type="compositionally biased region" description="Polar residues" evidence="1">
    <location>
        <begin position="15"/>
        <end position="45"/>
    </location>
</feature>
<accession>A0ABD3QNK3</accession>
<evidence type="ECO:0000313" key="4">
    <source>
        <dbReference type="Proteomes" id="UP001516023"/>
    </source>
</evidence>
<dbReference type="Gene3D" id="3.40.50.300">
    <property type="entry name" value="P-loop containing nucleotide triphosphate hydrolases"/>
    <property type="match status" value="1"/>
</dbReference>
<feature type="region of interest" description="Disordered" evidence="1">
    <location>
        <begin position="110"/>
        <end position="135"/>
    </location>
</feature>
<dbReference type="SUPFAM" id="SSF52540">
    <property type="entry name" value="P-loop containing nucleoside triphosphate hydrolases"/>
    <property type="match status" value="1"/>
</dbReference>
<evidence type="ECO:0000259" key="2">
    <source>
        <dbReference type="Pfam" id="PF08423"/>
    </source>
</evidence>
<organism evidence="3 4">
    <name type="scientific">Cyclotella cryptica</name>
    <dbReference type="NCBI Taxonomy" id="29204"/>
    <lineage>
        <taxon>Eukaryota</taxon>
        <taxon>Sar</taxon>
        <taxon>Stramenopiles</taxon>
        <taxon>Ochrophyta</taxon>
        <taxon>Bacillariophyta</taxon>
        <taxon>Coscinodiscophyceae</taxon>
        <taxon>Thalassiosirophycidae</taxon>
        <taxon>Stephanodiscales</taxon>
        <taxon>Stephanodiscaceae</taxon>
        <taxon>Cyclotella</taxon>
    </lineage>
</organism>
<name>A0ABD3QNK3_9STRA</name>
<dbReference type="PANTHER" id="PTHR46487:SF1">
    <property type="entry name" value="DNA REPAIR PROTEIN XRCC3"/>
    <property type="match status" value="1"/>
</dbReference>
<reference evidence="3 4" key="1">
    <citation type="journal article" date="2020" name="G3 (Bethesda)">
        <title>Improved Reference Genome for Cyclotella cryptica CCMP332, a Model for Cell Wall Morphogenesis, Salinity Adaptation, and Lipid Production in Diatoms (Bacillariophyta).</title>
        <authorList>
            <person name="Roberts W.R."/>
            <person name="Downey K.M."/>
            <person name="Ruck E.C."/>
            <person name="Traller J.C."/>
            <person name="Alverson A.J."/>
        </authorList>
    </citation>
    <scope>NUCLEOTIDE SEQUENCE [LARGE SCALE GENOMIC DNA]</scope>
    <source>
        <strain evidence="3 4">CCMP332</strain>
    </source>
</reference>
<feature type="region of interest" description="Disordered" evidence="1">
    <location>
        <begin position="1"/>
        <end position="52"/>
    </location>
</feature>
<keyword evidence="4" id="KW-1185">Reference proteome</keyword>
<dbReference type="Pfam" id="PF08423">
    <property type="entry name" value="Rad51"/>
    <property type="match status" value="1"/>
</dbReference>
<dbReference type="EMBL" id="JABMIG020000028">
    <property type="protein sequence ID" value="KAL3801216.1"/>
    <property type="molecule type" value="Genomic_DNA"/>
</dbReference>
<dbReference type="InterPro" id="IPR013632">
    <property type="entry name" value="Rad51_C"/>
</dbReference>
<sequence length="524" mass="57948">MERQTTESPDPSPSIAISLSYRRSPSTTTMASETPQSPSALNSAHTMPPQPTTAAKVVNPYLKVSAKNERVAVASAKTKLMQKYSIRCRDRVDSMSAMELLRRRRRWRGLEHQQQNSESVGSLREQEEDCDDSMGNSHNDSHFDCPRLFLFGHRISGSKSISNCDENDNINNQSNGSANINQSKCSFNKDEERAFLLEHNITELSGEAGSGKTQICLSVCVDCVTIRPAAADLPDKNGVRSESQTHIITSSQPNTTKLSRDHHTNPLLHYKAVYISTGSNTSTIAKRLESMVRARLMNQSKKRGHPSSRNATSVGKDQIHSTLSKIYLVSMKNEEDLLDFIQHSLPSLLSRGGHDCISRNKSKIGIIVIDDIASLFRFSDPSLYYSSHTNSTFIRDRTGNLFFISSQLRKLAHLYGVPVLVTNQVSAAIGSSLVHWFHGSNKEGVVPALGLVWSHCVGTRIILRRGIGGTAWMLNEDEKKEQLNGRERSYGSLRYARAVKAVNMPSGDSEVKFVIGTGEVGIIS</sequence>
<dbReference type="InterPro" id="IPR027417">
    <property type="entry name" value="P-loop_NTPase"/>
</dbReference>
<dbReference type="Proteomes" id="UP001516023">
    <property type="component" value="Unassembled WGS sequence"/>
</dbReference>
<feature type="domain" description="Rad51-like C-terminal" evidence="2">
    <location>
        <begin position="361"/>
        <end position="469"/>
    </location>
</feature>
<dbReference type="PANTHER" id="PTHR46487">
    <property type="entry name" value="DNA REPAIR PROTEIN XRCC3"/>
    <property type="match status" value="1"/>
</dbReference>
<evidence type="ECO:0000313" key="3">
    <source>
        <dbReference type="EMBL" id="KAL3801216.1"/>
    </source>
</evidence>